<feature type="signal peptide" evidence="1">
    <location>
        <begin position="1"/>
        <end position="32"/>
    </location>
</feature>
<dbReference type="OrthoDB" id="9817262at2"/>
<dbReference type="EMBL" id="CP032509">
    <property type="protein sequence ID" value="AZN70802.1"/>
    <property type="molecule type" value="Genomic_DNA"/>
</dbReference>
<organism evidence="2 3">
    <name type="scientific">Georhizobium profundi</name>
    <dbReference type="NCBI Taxonomy" id="2341112"/>
    <lineage>
        <taxon>Bacteria</taxon>
        <taxon>Pseudomonadati</taxon>
        <taxon>Pseudomonadota</taxon>
        <taxon>Alphaproteobacteria</taxon>
        <taxon>Hyphomicrobiales</taxon>
        <taxon>Rhizobiaceae</taxon>
        <taxon>Georhizobium</taxon>
    </lineage>
</organism>
<dbReference type="Proteomes" id="UP000268192">
    <property type="component" value="Chromosome"/>
</dbReference>
<dbReference type="KEGG" id="abaw:D5400_05510"/>
<dbReference type="InterPro" id="IPR006311">
    <property type="entry name" value="TAT_signal"/>
</dbReference>
<evidence type="ECO:0000313" key="2">
    <source>
        <dbReference type="EMBL" id="AZN70802.1"/>
    </source>
</evidence>
<reference evidence="2 3" key="1">
    <citation type="submission" date="2018-09" db="EMBL/GenBank/DDBJ databases">
        <title>Marinorhizobium profundi gen. nov., sp. nov., isolated from a deep-sea sediment sample from the New Britain Trench and proposal of Marinorhizobiaceae fam. nov. in the order Rhizobiales of the class Alphaproteobacteria.</title>
        <authorList>
            <person name="Cao J."/>
        </authorList>
    </citation>
    <scope>NUCLEOTIDE SEQUENCE [LARGE SCALE GENOMIC DNA]</scope>
    <source>
        <strain evidence="2 3">WS11</strain>
    </source>
</reference>
<feature type="chain" id="PRO_5018778290" description="Pectate lyase superfamily protein domain-containing protein" evidence="1">
    <location>
        <begin position="33"/>
        <end position="424"/>
    </location>
</feature>
<sequence length="424" mass="44948">MTEKAQFTRRTFLWSGAGAATALLLGTPHAWAQRAPERQAATFPGWTAPENFGAVGDGVADDTDAVRRALHSGLGVALVGTYRLTEPIVFGTGFTEQPSMLQGLGRNHFIVDHAEGDALHFDCGEIGISTGNALTARDFGLLSGVAGTPHGALTLTASGGTGSVYRTFDITNVHTSATDHDRGFRTGIRLVNQRHGVVRGCIHNGVRHMVPGERQGSAIVAEGDGESHPVDFTIENCQAYFAGCGVHLIGTHEGITIDKHSAVACDEGVLVEADEYPLDGGNAGKPLFWITNCHFQTFRTGMRLMRARDFIVTGNDLLVEQPDTSWTGLVAEVGDAASQYGWIDGNKFQDATRVGRSAGRTTGIALNGASAGVLDTRIGVNRYVNLVVGLHLGADARRVVYSDASLYAAVDTPIVDEGSGNSRY</sequence>
<dbReference type="InterPro" id="IPR012334">
    <property type="entry name" value="Pectin_lyas_fold"/>
</dbReference>
<dbReference type="InterPro" id="IPR011050">
    <property type="entry name" value="Pectin_lyase_fold/virulence"/>
</dbReference>
<keyword evidence="3" id="KW-1185">Reference proteome</keyword>
<gene>
    <name evidence="2" type="ORF">D5400_05510</name>
</gene>
<protein>
    <recommendedName>
        <fullName evidence="4">Pectate lyase superfamily protein domain-containing protein</fullName>
    </recommendedName>
</protein>
<dbReference type="AlphaFoldDB" id="A0A3Q8XM77"/>
<accession>A0A3Q8XM77</accession>
<dbReference type="RefSeq" id="WP_126008432.1">
    <property type="nucleotide sequence ID" value="NZ_CP032509.1"/>
</dbReference>
<keyword evidence="1" id="KW-0732">Signal</keyword>
<evidence type="ECO:0000313" key="3">
    <source>
        <dbReference type="Proteomes" id="UP000268192"/>
    </source>
</evidence>
<proteinExistence type="predicted"/>
<evidence type="ECO:0000256" key="1">
    <source>
        <dbReference type="SAM" id="SignalP"/>
    </source>
</evidence>
<dbReference type="SUPFAM" id="SSF51126">
    <property type="entry name" value="Pectin lyase-like"/>
    <property type="match status" value="1"/>
</dbReference>
<name>A0A3Q8XM77_9HYPH</name>
<evidence type="ECO:0008006" key="4">
    <source>
        <dbReference type="Google" id="ProtNLM"/>
    </source>
</evidence>
<dbReference type="PROSITE" id="PS51318">
    <property type="entry name" value="TAT"/>
    <property type="match status" value="1"/>
</dbReference>
<dbReference type="Gene3D" id="2.160.20.10">
    <property type="entry name" value="Single-stranded right-handed beta-helix, Pectin lyase-like"/>
    <property type="match status" value="1"/>
</dbReference>